<dbReference type="OrthoDB" id="239865at2759"/>
<dbReference type="InterPro" id="IPR051150">
    <property type="entry name" value="SWT21/TCAB1_mRNA_Telomere"/>
</dbReference>
<feature type="region of interest" description="Disordered" evidence="1">
    <location>
        <begin position="399"/>
        <end position="439"/>
    </location>
</feature>
<proteinExistence type="predicted"/>
<dbReference type="EMBL" id="VIBQ01000012">
    <property type="protein sequence ID" value="KAB8342756.1"/>
    <property type="molecule type" value="Genomic_DNA"/>
</dbReference>
<feature type="compositionally biased region" description="Acidic residues" evidence="1">
    <location>
        <begin position="403"/>
        <end position="417"/>
    </location>
</feature>
<evidence type="ECO:0000313" key="3">
    <source>
        <dbReference type="Proteomes" id="UP000327013"/>
    </source>
</evidence>
<organism evidence="2 3">
    <name type="scientific">Carpinus fangiana</name>
    <dbReference type="NCBI Taxonomy" id="176857"/>
    <lineage>
        <taxon>Eukaryota</taxon>
        <taxon>Viridiplantae</taxon>
        <taxon>Streptophyta</taxon>
        <taxon>Embryophyta</taxon>
        <taxon>Tracheophyta</taxon>
        <taxon>Spermatophyta</taxon>
        <taxon>Magnoliopsida</taxon>
        <taxon>eudicotyledons</taxon>
        <taxon>Gunneridae</taxon>
        <taxon>Pentapetalae</taxon>
        <taxon>rosids</taxon>
        <taxon>fabids</taxon>
        <taxon>Fagales</taxon>
        <taxon>Betulaceae</taxon>
        <taxon>Carpinus</taxon>
    </lineage>
</organism>
<evidence type="ECO:0000256" key="1">
    <source>
        <dbReference type="SAM" id="MobiDB-lite"/>
    </source>
</evidence>
<comment type="caution">
    <text evidence="2">The sequence shown here is derived from an EMBL/GenBank/DDBJ whole genome shotgun (WGS) entry which is preliminary data.</text>
</comment>
<dbReference type="AlphaFoldDB" id="A0A5N6KSP4"/>
<keyword evidence="3" id="KW-1185">Reference proteome</keyword>
<evidence type="ECO:0000313" key="2">
    <source>
        <dbReference type="EMBL" id="KAB8342756.1"/>
    </source>
</evidence>
<name>A0A5N6KSP4_9ROSI</name>
<sequence>MRAASSEMLNVCDSSILSSQQAHLHKERPEDILEADDNPRTLEADTVRPLPEPPHAWVIHPGFSLADLQQTWVLSSPRDHPIRLTDVLGPCADTADDDNSLFTSSATSVLGSYPLINPLTEAYQIPSSLIFLPDASRLSGSTFLAGATNLLAVFDIARPGQPPVEVFKTIPSTRKKSKGGGVGMKGIVSALACFDASSGPGLVAAGTWSRKIGLYSGGRALSQVALWALADDSWASPTSDVNQATGEKIDIGGSGVDKVEWSPCGRYLYVFERKSDGGLVYDVRVLGKKLGTLTGRDALTNQRMGVQVVPADLSDEFLDTEIPTDDSDHVHTWSSEAGGHHDVYTSSTAGVVNVYRNPHLKAGAINADYSIPGLHGDAIGGLSMHPQFGVLATASGQRHFDDLDSSDDSDDSGEEDTTSGTSAGKPAKKWDLSLRIWAP</sequence>
<accession>A0A5N6KSP4</accession>
<dbReference type="PANTHER" id="PTHR13211:SF0">
    <property type="entry name" value="TELOMERASE CAJAL BODY PROTEIN 1"/>
    <property type="match status" value="1"/>
</dbReference>
<dbReference type="SUPFAM" id="SSF50978">
    <property type="entry name" value="WD40 repeat-like"/>
    <property type="match status" value="1"/>
</dbReference>
<reference evidence="2 3" key="1">
    <citation type="submission" date="2019-06" db="EMBL/GenBank/DDBJ databases">
        <title>A chromosomal-level reference genome of Carpinus fangiana (Coryloideae, Betulaceae).</title>
        <authorList>
            <person name="Yang X."/>
            <person name="Wang Z."/>
            <person name="Zhang L."/>
            <person name="Hao G."/>
            <person name="Liu J."/>
            <person name="Yang Y."/>
        </authorList>
    </citation>
    <scope>NUCLEOTIDE SEQUENCE [LARGE SCALE GENOMIC DNA]</scope>
    <source>
        <strain evidence="2">Cfa_2016G</strain>
        <tissue evidence="2">Leaf</tissue>
    </source>
</reference>
<protein>
    <submittedName>
        <fullName evidence="2">Uncharacterized protein</fullName>
    </submittedName>
</protein>
<dbReference type="PANTHER" id="PTHR13211">
    <property type="entry name" value="TELOMERASE CAJAL BODY PROTEIN 1"/>
    <property type="match status" value="1"/>
</dbReference>
<dbReference type="Proteomes" id="UP000327013">
    <property type="component" value="Unassembled WGS sequence"/>
</dbReference>
<gene>
    <name evidence="2" type="ORF">FH972_022354</name>
</gene>
<dbReference type="InterPro" id="IPR036322">
    <property type="entry name" value="WD40_repeat_dom_sf"/>
</dbReference>